<dbReference type="EMBL" id="MNCJ02000330">
    <property type="protein sequence ID" value="KAF5763042.1"/>
    <property type="molecule type" value="Genomic_DNA"/>
</dbReference>
<dbReference type="Gramene" id="mRNA:HanXRQr2_Chr15g0675721">
    <property type="protein sequence ID" value="mRNA:HanXRQr2_Chr15g0675721"/>
    <property type="gene ID" value="HanXRQr2_Chr15g0675721"/>
</dbReference>
<dbReference type="GO" id="GO:0005524">
    <property type="term" value="F:ATP binding"/>
    <property type="evidence" value="ECO:0007669"/>
    <property type="project" value="InterPro"/>
</dbReference>
<dbReference type="PANTHER" id="PTHR47972:SF2">
    <property type="entry name" value="KINESIN-LIKE PROTEIN KIN-14S"/>
    <property type="match status" value="1"/>
</dbReference>
<dbReference type="OMA" id="NETVFAY"/>
<evidence type="ECO:0000313" key="4">
    <source>
        <dbReference type="EMBL" id="KAF5763042.1"/>
    </source>
</evidence>
<dbReference type="GO" id="GO:0008017">
    <property type="term" value="F:microtubule binding"/>
    <property type="evidence" value="ECO:0007669"/>
    <property type="project" value="InterPro"/>
</dbReference>
<gene>
    <name evidence="5" type="ORF">HannXRQ_Chr15g0467671</name>
    <name evidence="4" type="ORF">HanXRQr2_Chr15g0675721</name>
</gene>
<dbReference type="InterPro" id="IPR027640">
    <property type="entry name" value="Kinesin-like_fam"/>
</dbReference>
<evidence type="ECO:0000256" key="2">
    <source>
        <dbReference type="PROSITE-ProRule" id="PRU00283"/>
    </source>
</evidence>
<dbReference type="InParanoid" id="A0A251S594"/>
<accession>A0A251S594</accession>
<dbReference type="GO" id="GO:0007018">
    <property type="term" value="P:microtubule-based movement"/>
    <property type="evidence" value="ECO:0007669"/>
    <property type="project" value="InterPro"/>
</dbReference>
<reference evidence="4 6" key="1">
    <citation type="journal article" date="2017" name="Nature">
        <title>The sunflower genome provides insights into oil metabolism, flowering and Asterid evolution.</title>
        <authorList>
            <person name="Badouin H."/>
            <person name="Gouzy J."/>
            <person name="Grassa C.J."/>
            <person name="Murat F."/>
            <person name="Staton S.E."/>
            <person name="Cottret L."/>
            <person name="Lelandais-Briere C."/>
            <person name="Owens G.L."/>
            <person name="Carrere S."/>
            <person name="Mayjonade B."/>
            <person name="Legrand L."/>
            <person name="Gill N."/>
            <person name="Kane N.C."/>
            <person name="Bowers J.E."/>
            <person name="Hubner S."/>
            <person name="Bellec A."/>
            <person name="Berard A."/>
            <person name="Berges H."/>
            <person name="Blanchet N."/>
            <person name="Boniface M.C."/>
            <person name="Brunel D."/>
            <person name="Catrice O."/>
            <person name="Chaidir N."/>
            <person name="Claudel C."/>
            <person name="Donnadieu C."/>
            <person name="Faraut T."/>
            <person name="Fievet G."/>
            <person name="Helmstetter N."/>
            <person name="King M."/>
            <person name="Knapp S.J."/>
            <person name="Lai Z."/>
            <person name="Le Paslier M.C."/>
            <person name="Lippi Y."/>
            <person name="Lorenzon L."/>
            <person name="Mandel J.R."/>
            <person name="Marage G."/>
            <person name="Marchand G."/>
            <person name="Marquand E."/>
            <person name="Bret-Mestries E."/>
            <person name="Morien E."/>
            <person name="Nambeesan S."/>
            <person name="Nguyen T."/>
            <person name="Pegot-Espagnet P."/>
            <person name="Pouilly N."/>
            <person name="Raftis F."/>
            <person name="Sallet E."/>
            <person name="Schiex T."/>
            <person name="Thomas J."/>
            <person name="Vandecasteele C."/>
            <person name="Vares D."/>
            <person name="Vear F."/>
            <person name="Vautrin S."/>
            <person name="Crespi M."/>
            <person name="Mangin B."/>
            <person name="Burke J.M."/>
            <person name="Salse J."/>
            <person name="Munos S."/>
            <person name="Vincourt P."/>
            <person name="Rieseberg L.H."/>
            <person name="Langlade N.B."/>
        </authorList>
    </citation>
    <scope>NUCLEOTIDE SEQUENCE [LARGE SCALE GENOMIC DNA]</scope>
    <source>
        <strain evidence="6">cv. SF193</strain>
        <tissue evidence="4">Leaves</tissue>
    </source>
</reference>
<dbReference type="PANTHER" id="PTHR47972">
    <property type="entry name" value="KINESIN-LIKE PROTEIN KLP-3"/>
    <property type="match status" value="1"/>
</dbReference>
<comment type="caution">
    <text evidence="2">Lacks conserved residue(s) required for the propagation of feature annotation.</text>
</comment>
<sequence length="157" mass="17910">MCIFAYGQTGTGKAFTMEGTAENWGVNYRTLKELFRVSKERSDIMKYQLFVSMLEVYNEKIKDLLVEDTDHPAKKLEIKQSAEGTQEVRGPSQVRVHKTDEVWELLKSGSCVRSVGSTNANELSSRSHWQNLITLSKSFLVLKSYCLLKSCHFFTLS</sequence>
<dbReference type="InterPro" id="IPR001752">
    <property type="entry name" value="Kinesin_motor_dom"/>
</dbReference>
<dbReference type="EC" id="5.6.1.4" evidence="4"/>
<proteinExistence type="inferred from homology"/>
<dbReference type="EMBL" id="CM007904">
    <property type="protein sequence ID" value="OTF94029.1"/>
    <property type="molecule type" value="Genomic_DNA"/>
</dbReference>
<feature type="domain" description="Kinesin motor" evidence="3">
    <location>
        <begin position="1"/>
        <end position="157"/>
    </location>
</feature>
<dbReference type="PROSITE" id="PS50067">
    <property type="entry name" value="KINESIN_MOTOR_2"/>
    <property type="match status" value="1"/>
</dbReference>
<keyword evidence="1" id="KW-0505">Motor protein</keyword>
<protein>
    <submittedName>
        <fullName evidence="4">Minus-end-directed kinesin ATPase</fullName>
        <ecNumber evidence="4">5.6.1.4</ecNumber>
    </submittedName>
    <submittedName>
        <fullName evidence="5">Putative kinesin motor domain-containing protein</fullName>
    </submittedName>
</protein>
<evidence type="ECO:0000313" key="5">
    <source>
        <dbReference type="EMBL" id="OTF94029.1"/>
    </source>
</evidence>
<dbReference type="SMART" id="SM00129">
    <property type="entry name" value="KISc"/>
    <property type="match status" value="1"/>
</dbReference>
<evidence type="ECO:0000313" key="6">
    <source>
        <dbReference type="Proteomes" id="UP000215914"/>
    </source>
</evidence>
<evidence type="ECO:0000259" key="3">
    <source>
        <dbReference type="PROSITE" id="PS50067"/>
    </source>
</evidence>
<dbReference type="GO" id="GO:0008569">
    <property type="term" value="F:minus-end-directed microtubule motor activity"/>
    <property type="evidence" value="ECO:0007669"/>
    <property type="project" value="UniProtKB-EC"/>
</dbReference>
<dbReference type="Proteomes" id="UP000215914">
    <property type="component" value="Chromosome 15"/>
</dbReference>
<evidence type="ECO:0000256" key="1">
    <source>
        <dbReference type="ARBA" id="ARBA00023175"/>
    </source>
</evidence>
<dbReference type="Gene3D" id="3.40.850.10">
    <property type="entry name" value="Kinesin motor domain"/>
    <property type="match status" value="1"/>
</dbReference>
<dbReference type="SUPFAM" id="SSF52540">
    <property type="entry name" value="P-loop containing nucleoside triphosphate hydrolases"/>
    <property type="match status" value="1"/>
</dbReference>
<keyword evidence="4" id="KW-0413">Isomerase</keyword>
<keyword evidence="6" id="KW-1185">Reference proteome</keyword>
<dbReference type="Pfam" id="PF00225">
    <property type="entry name" value="Kinesin"/>
    <property type="match status" value="1"/>
</dbReference>
<organism evidence="5 6">
    <name type="scientific">Helianthus annuus</name>
    <name type="common">Common sunflower</name>
    <dbReference type="NCBI Taxonomy" id="4232"/>
    <lineage>
        <taxon>Eukaryota</taxon>
        <taxon>Viridiplantae</taxon>
        <taxon>Streptophyta</taxon>
        <taxon>Embryophyta</taxon>
        <taxon>Tracheophyta</taxon>
        <taxon>Spermatophyta</taxon>
        <taxon>Magnoliopsida</taxon>
        <taxon>eudicotyledons</taxon>
        <taxon>Gunneridae</taxon>
        <taxon>Pentapetalae</taxon>
        <taxon>asterids</taxon>
        <taxon>campanulids</taxon>
        <taxon>Asterales</taxon>
        <taxon>Asteraceae</taxon>
        <taxon>Asteroideae</taxon>
        <taxon>Heliantheae alliance</taxon>
        <taxon>Heliantheae</taxon>
        <taxon>Helianthus</taxon>
    </lineage>
</organism>
<dbReference type="STRING" id="4232.A0A251S594"/>
<dbReference type="AlphaFoldDB" id="A0A251S594"/>
<dbReference type="InterPro" id="IPR027417">
    <property type="entry name" value="P-loop_NTPase"/>
</dbReference>
<name>A0A251S594_HELAN</name>
<comment type="similarity">
    <text evidence="2">Belongs to the TRAFAC class myosin-kinesin ATPase superfamily. Kinesin family.</text>
</comment>
<reference evidence="5" key="2">
    <citation type="submission" date="2017-02" db="EMBL/GenBank/DDBJ databases">
        <title>Sunflower complete genome.</title>
        <authorList>
            <person name="Langlade N."/>
            <person name="Munos S."/>
        </authorList>
    </citation>
    <scope>NUCLEOTIDE SEQUENCE [LARGE SCALE GENOMIC DNA]</scope>
    <source>
        <tissue evidence="5">Leaves</tissue>
    </source>
</reference>
<dbReference type="InterPro" id="IPR036961">
    <property type="entry name" value="Kinesin_motor_dom_sf"/>
</dbReference>
<reference evidence="4" key="3">
    <citation type="submission" date="2020-06" db="EMBL/GenBank/DDBJ databases">
        <title>Helianthus annuus Genome sequencing and assembly Release 2.</title>
        <authorList>
            <person name="Gouzy J."/>
            <person name="Langlade N."/>
            <person name="Munos S."/>
        </authorList>
    </citation>
    <scope>NUCLEOTIDE SEQUENCE</scope>
    <source>
        <tissue evidence="4">Leaves</tissue>
    </source>
</reference>